<feature type="chain" id="PRO_5015183013" evidence="1">
    <location>
        <begin position="25"/>
        <end position="89"/>
    </location>
</feature>
<feature type="signal peptide" evidence="1">
    <location>
        <begin position="1"/>
        <end position="24"/>
    </location>
</feature>
<evidence type="ECO:0000313" key="3">
    <source>
        <dbReference type="Proteomes" id="UP000238479"/>
    </source>
</evidence>
<dbReference type="EMBL" id="PDCK01000045">
    <property type="protein sequence ID" value="PRQ20005.1"/>
    <property type="molecule type" value="Genomic_DNA"/>
</dbReference>
<keyword evidence="3" id="KW-1185">Reference proteome</keyword>
<dbReference type="Proteomes" id="UP000238479">
    <property type="component" value="Chromosome 7"/>
</dbReference>
<dbReference type="AlphaFoldDB" id="A0A2P6PDK1"/>
<proteinExistence type="predicted"/>
<keyword evidence="1" id="KW-0732">Signal</keyword>
<accession>A0A2P6PDK1</accession>
<gene>
    <name evidence="2" type="ORF">RchiOBHm_Chr7g0223441</name>
</gene>
<protein>
    <submittedName>
        <fullName evidence="2">Uncharacterized protein</fullName>
    </submittedName>
</protein>
<organism evidence="2 3">
    <name type="scientific">Rosa chinensis</name>
    <name type="common">China rose</name>
    <dbReference type="NCBI Taxonomy" id="74649"/>
    <lineage>
        <taxon>Eukaryota</taxon>
        <taxon>Viridiplantae</taxon>
        <taxon>Streptophyta</taxon>
        <taxon>Embryophyta</taxon>
        <taxon>Tracheophyta</taxon>
        <taxon>Spermatophyta</taxon>
        <taxon>Magnoliopsida</taxon>
        <taxon>eudicotyledons</taxon>
        <taxon>Gunneridae</taxon>
        <taxon>Pentapetalae</taxon>
        <taxon>rosids</taxon>
        <taxon>fabids</taxon>
        <taxon>Rosales</taxon>
        <taxon>Rosaceae</taxon>
        <taxon>Rosoideae</taxon>
        <taxon>Rosoideae incertae sedis</taxon>
        <taxon>Rosa</taxon>
    </lineage>
</organism>
<evidence type="ECO:0000256" key="1">
    <source>
        <dbReference type="SAM" id="SignalP"/>
    </source>
</evidence>
<dbReference type="Gramene" id="PRQ20005">
    <property type="protein sequence ID" value="PRQ20005"/>
    <property type="gene ID" value="RchiOBHm_Chr7g0223441"/>
</dbReference>
<name>A0A2P6PDK1_ROSCH</name>
<sequence>MRKSVQLIVLALFLCLLKLPQLESVPQLTVQTSVENSFSYADSICSPISYLDKSLLLFQGIAVNFRHFQSITNFYINCLYLHIIQFLFL</sequence>
<reference evidence="2 3" key="1">
    <citation type="journal article" date="2018" name="Nat. Genet.">
        <title>The Rosa genome provides new insights in the design of modern roses.</title>
        <authorList>
            <person name="Bendahmane M."/>
        </authorList>
    </citation>
    <scope>NUCLEOTIDE SEQUENCE [LARGE SCALE GENOMIC DNA]</scope>
    <source>
        <strain evidence="3">cv. Old Blush</strain>
    </source>
</reference>
<comment type="caution">
    <text evidence="2">The sequence shown here is derived from an EMBL/GenBank/DDBJ whole genome shotgun (WGS) entry which is preliminary data.</text>
</comment>
<evidence type="ECO:0000313" key="2">
    <source>
        <dbReference type="EMBL" id="PRQ20005.1"/>
    </source>
</evidence>